<accession>A0ACB7SAC1</accession>
<name>A0ACB7SAC1_HYAAI</name>
<evidence type="ECO:0000313" key="2">
    <source>
        <dbReference type="Proteomes" id="UP000821845"/>
    </source>
</evidence>
<dbReference type="EMBL" id="CM023485">
    <property type="protein sequence ID" value="KAH6931703.1"/>
    <property type="molecule type" value="Genomic_DNA"/>
</dbReference>
<reference evidence="1" key="1">
    <citation type="submission" date="2020-05" db="EMBL/GenBank/DDBJ databases">
        <title>Large-scale comparative analyses of tick genomes elucidate their genetic diversity and vector capacities.</title>
        <authorList>
            <person name="Jia N."/>
            <person name="Wang J."/>
            <person name="Shi W."/>
            <person name="Du L."/>
            <person name="Sun Y."/>
            <person name="Zhan W."/>
            <person name="Jiang J."/>
            <person name="Wang Q."/>
            <person name="Zhang B."/>
            <person name="Ji P."/>
            <person name="Sakyi L.B."/>
            <person name="Cui X."/>
            <person name="Yuan T."/>
            <person name="Jiang B."/>
            <person name="Yang W."/>
            <person name="Lam T.T.-Y."/>
            <person name="Chang Q."/>
            <person name="Ding S."/>
            <person name="Wang X."/>
            <person name="Zhu J."/>
            <person name="Ruan X."/>
            <person name="Zhao L."/>
            <person name="Wei J."/>
            <person name="Que T."/>
            <person name="Du C."/>
            <person name="Cheng J."/>
            <person name="Dai P."/>
            <person name="Han X."/>
            <person name="Huang E."/>
            <person name="Gao Y."/>
            <person name="Liu J."/>
            <person name="Shao H."/>
            <person name="Ye R."/>
            <person name="Li L."/>
            <person name="Wei W."/>
            <person name="Wang X."/>
            <person name="Wang C."/>
            <person name="Yang T."/>
            <person name="Huo Q."/>
            <person name="Li W."/>
            <person name="Guo W."/>
            <person name="Chen H."/>
            <person name="Zhou L."/>
            <person name="Ni X."/>
            <person name="Tian J."/>
            <person name="Zhou Y."/>
            <person name="Sheng Y."/>
            <person name="Liu T."/>
            <person name="Pan Y."/>
            <person name="Xia L."/>
            <person name="Li J."/>
            <person name="Zhao F."/>
            <person name="Cao W."/>
        </authorList>
    </citation>
    <scope>NUCLEOTIDE SEQUENCE</scope>
    <source>
        <strain evidence="1">Hyas-2018</strain>
    </source>
</reference>
<protein>
    <submittedName>
        <fullName evidence="1">Uncharacterized protein</fullName>
    </submittedName>
</protein>
<sequence>MEIRWTALIITSGCLCISVGLVSARTPKYYTSVTPWKQWTIGRRPCEGVQGETGLCMFNWECIRQEGTMLSACMDGFLLGACCKLPDEANITTSTWTEPTTHATEDFSKVNSVIAVDASTLPSPSDTHPEASRLPPSTTTTTEAPTTVSVRPTTVLSRPRPTTLWPVLRLPTTLKRPVVVRPTSQPQATTLTNHHKPPSITAPAVTTWMTTRPNVLFTPTKLAMRPSPFVPSTMYVQRPSLHSVLASTPIGMLSSLITRPFLRPVTMAMQMRPTVATLKPSKKTTVVTTQSDAATTPTQEDTFSTGQASPSRPAPTKKYVTVTETPSQTVTSQKYGSSIAASSPTTSAQTHAATTESTLQTASTHEYEPSTAILLQSTTPQRYESLSPHYASSQSSVHTVPSTTGGYTSHAVSRLPPSTLNDLSDLDLEVKTPGHYTTMGVFPPTENGNMPSTHHPQFVDLTEMTTTHPPPTNVMEYTLDYDVEDRPTVTEHVYGTTTGQTSYGEVTDVTVSNVASAVVPSSTEPFSTPRPSTTTKKLKTRSPMTTSQTKVRPSTAVSKPSPTKPRPPASPTTISNDIQHMTYPSKATLWPSTVFKIPLRTTLAARPSTSALFAGTVTRPTSTSQFFQTPTTPQTTTTFPKRTKKPTRTTTQGVIEPIPVKTTMAMTTATKPKSTPKPTKPVLPMPARPAKPTKTPLPIKSPTKKTTAKPPSKVPTPSSTFTHFPTTSLTPTTEPFANGTELPTSTSRPQWDYRKHCGVRPLHPQGRIVGGRNSFIGEWPWQVLVKEATWLGLFIKNKCGGVLISDKYALTAAHCQPGFLSSLLVILGEHDLSGDIGRFKPVSIPVRRMIVHRRYNPATFENDLALLELERPVVFQPHIVPICLPERNEDFTGRNSFVTGWGKLSHGGSVPNVLQYVQVPILSNQKCQKMFSLAGHSKAIKDNFVCAGYDAGSRDSCEGDSGGPLTLIRDDGRWVLVGTVSHGIRCAEPTCLASTCAPPRTAPGSTVSPEWGRDDRGSHGSALSERTHVNTSSLSRCAATGSQRQLFPQAASCCNEECRNDGG</sequence>
<dbReference type="Proteomes" id="UP000821845">
    <property type="component" value="Chromosome 5"/>
</dbReference>
<proteinExistence type="predicted"/>
<comment type="caution">
    <text evidence="1">The sequence shown here is derived from an EMBL/GenBank/DDBJ whole genome shotgun (WGS) entry which is preliminary data.</text>
</comment>
<evidence type="ECO:0000313" key="1">
    <source>
        <dbReference type="EMBL" id="KAH6931703.1"/>
    </source>
</evidence>
<gene>
    <name evidence="1" type="ORF">HPB50_027249</name>
</gene>
<keyword evidence="2" id="KW-1185">Reference proteome</keyword>
<organism evidence="1 2">
    <name type="scientific">Hyalomma asiaticum</name>
    <name type="common">Tick</name>
    <dbReference type="NCBI Taxonomy" id="266040"/>
    <lineage>
        <taxon>Eukaryota</taxon>
        <taxon>Metazoa</taxon>
        <taxon>Ecdysozoa</taxon>
        <taxon>Arthropoda</taxon>
        <taxon>Chelicerata</taxon>
        <taxon>Arachnida</taxon>
        <taxon>Acari</taxon>
        <taxon>Parasitiformes</taxon>
        <taxon>Ixodida</taxon>
        <taxon>Ixodoidea</taxon>
        <taxon>Ixodidae</taxon>
        <taxon>Hyalomminae</taxon>
        <taxon>Hyalomma</taxon>
    </lineage>
</organism>